<organism evidence="1">
    <name type="scientific">bioreactor metagenome</name>
    <dbReference type="NCBI Taxonomy" id="1076179"/>
    <lineage>
        <taxon>unclassified sequences</taxon>
        <taxon>metagenomes</taxon>
        <taxon>ecological metagenomes</taxon>
    </lineage>
</organism>
<dbReference type="AlphaFoldDB" id="A0A644ZQV6"/>
<evidence type="ECO:0000313" key="1">
    <source>
        <dbReference type="EMBL" id="MPM39984.1"/>
    </source>
</evidence>
<comment type="caution">
    <text evidence="1">The sequence shown here is derived from an EMBL/GenBank/DDBJ whole genome shotgun (WGS) entry which is preliminary data.</text>
</comment>
<gene>
    <name evidence="1" type="ORF">SDC9_86622</name>
</gene>
<name>A0A644ZQV6_9ZZZZ</name>
<accession>A0A644ZQV6</accession>
<protein>
    <submittedName>
        <fullName evidence="1">Uncharacterized protein</fullName>
    </submittedName>
</protein>
<reference evidence="1" key="1">
    <citation type="submission" date="2019-08" db="EMBL/GenBank/DDBJ databases">
        <authorList>
            <person name="Kucharzyk K."/>
            <person name="Murdoch R.W."/>
            <person name="Higgins S."/>
            <person name="Loffler F."/>
        </authorList>
    </citation>
    <scope>NUCLEOTIDE SEQUENCE</scope>
</reference>
<dbReference type="EMBL" id="VSSQ01008836">
    <property type="protein sequence ID" value="MPM39984.1"/>
    <property type="molecule type" value="Genomic_DNA"/>
</dbReference>
<sequence length="80" mass="9133">MNLEDQITANILSFIHTIHLNGQNFIDSTFESEYFGNLPMTFRKESGQVVGLITATTHGEVRKYVFTEHGFEALDDLLRL</sequence>
<proteinExistence type="predicted"/>